<gene>
    <name evidence="1" type="ORF">CYNAS_LOCUS1946</name>
</gene>
<dbReference type="Proteomes" id="UP001176961">
    <property type="component" value="Unassembled WGS sequence"/>
</dbReference>
<evidence type="ECO:0000313" key="2">
    <source>
        <dbReference type="Proteomes" id="UP001176961"/>
    </source>
</evidence>
<comment type="caution">
    <text evidence="1">The sequence shown here is derived from an EMBL/GenBank/DDBJ whole genome shotgun (WGS) entry which is preliminary data.</text>
</comment>
<keyword evidence="2" id="KW-1185">Reference proteome</keyword>
<name>A0AA36DP09_CYLNA</name>
<accession>A0AA36DP09</accession>
<sequence>MPICVWVHSPALRTDNVTVICPDLALFRCNEQLARHCMEQHSSTSDAQNITEHIFQSWDNFEVSMEEREGALNFYNACSEDHEKASPPHCLLFRIPRGSENAMDPQEQKTRKHKGILRNAYAKTRDNRWAVVCECRTDQVYKVRIVEACDCRAERNSHCERCNICAFRVCCNCYEAYQAGVCCIHAYALATFCEEVRQMFCLICVNTRGDPFVRRFGRRALQSYVEGPEEDSQVI</sequence>
<dbReference type="EMBL" id="CATQJL010000001">
    <property type="protein sequence ID" value="CAJ0589963.1"/>
    <property type="molecule type" value="Genomic_DNA"/>
</dbReference>
<proteinExistence type="predicted"/>
<protein>
    <submittedName>
        <fullName evidence="1">Uncharacterized protein</fullName>
    </submittedName>
</protein>
<evidence type="ECO:0000313" key="1">
    <source>
        <dbReference type="EMBL" id="CAJ0589963.1"/>
    </source>
</evidence>
<dbReference type="AlphaFoldDB" id="A0AA36DP09"/>
<reference evidence="1" key="1">
    <citation type="submission" date="2023-07" db="EMBL/GenBank/DDBJ databases">
        <authorList>
            <consortium name="CYATHOMIX"/>
        </authorList>
    </citation>
    <scope>NUCLEOTIDE SEQUENCE</scope>
    <source>
        <strain evidence="1">N/A</strain>
    </source>
</reference>
<organism evidence="1 2">
    <name type="scientific">Cylicocyclus nassatus</name>
    <name type="common">Nematode worm</name>
    <dbReference type="NCBI Taxonomy" id="53992"/>
    <lineage>
        <taxon>Eukaryota</taxon>
        <taxon>Metazoa</taxon>
        <taxon>Ecdysozoa</taxon>
        <taxon>Nematoda</taxon>
        <taxon>Chromadorea</taxon>
        <taxon>Rhabditida</taxon>
        <taxon>Rhabditina</taxon>
        <taxon>Rhabditomorpha</taxon>
        <taxon>Strongyloidea</taxon>
        <taxon>Strongylidae</taxon>
        <taxon>Cylicocyclus</taxon>
    </lineage>
</organism>